<keyword evidence="3" id="KW-1185">Reference proteome</keyword>
<organism evidence="2 3">
    <name type="scientific">Eimeria praecox</name>
    <dbReference type="NCBI Taxonomy" id="51316"/>
    <lineage>
        <taxon>Eukaryota</taxon>
        <taxon>Sar</taxon>
        <taxon>Alveolata</taxon>
        <taxon>Apicomplexa</taxon>
        <taxon>Conoidasida</taxon>
        <taxon>Coccidia</taxon>
        <taxon>Eucoccidiorida</taxon>
        <taxon>Eimeriorina</taxon>
        <taxon>Eimeriidae</taxon>
        <taxon>Eimeria</taxon>
    </lineage>
</organism>
<dbReference type="AlphaFoldDB" id="U6GUI2"/>
<name>U6GUI2_9EIME</name>
<feature type="compositionally biased region" description="Low complexity" evidence="1">
    <location>
        <begin position="15"/>
        <end position="27"/>
    </location>
</feature>
<feature type="region of interest" description="Disordered" evidence="1">
    <location>
        <begin position="167"/>
        <end position="212"/>
    </location>
</feature>
<feature type="compositionally biased region" description="Low complexity" evidence="1">
    <location>
        <begin position="85"/>
        <end position="98"/>
    </location>
</feature>
<evidence type="ECO:0000256" key="1">
    <source>
        <dbReference type="SAM" id="MobiDB-lite"/>
    </source>
</evidence>
<dbReference type="VEuPathDB" id="ToxoDB:EPH_0010440"/>
<protein>
    <submittedName>
        <fullName evidence="2">Uncharacterized protein</fullName>
    </submittedName>
</protein>
<sequence length="442" mass="49855">MHDDSDSTSSDDDSTSALGSTSSSLSLKRQYSSAESSDSNVSRPRLPIKRRRVKAAPPYYRIIDEEEHRVASELLVQQMREEEPGPSTSSTSEATTTPPTVPHFPGSEIRKAVGKLQKVQFPEDTILQDAVVWWTETVQNPEELKGKQTTSKAVVVKTVDSSYLSVGSSVPETVVEEPEDIEETELAEGDESSPYDEAEPAPDSPGEGGSRKRKYRAFVPEVLSELGIDDHPFCHLPQVNKEDIKNRVHRDFYTLSSEGCRLVAPLLAEVRVMLLKKSLNKWDANYLVTLAERLIAHLFYFEDLQIQKVCKRAIFQLGRRVLVLEALVSILGLLGEDTQGDWWQALVNAVPLRVGKVYKPQGKSELELYHAEVIESLLDMARYLKAGRRPPNGDIVHVKQLLFCSPHSPSYFRSPDFSSWREDNEKFWLSKKPEEKESKEKE</sequence>
<feature type="region of interest" description="Disordered" evidence="1">
    <location>
        <begin position="79"/>
        <end position="105"/>
    </location>
</feature>
<feature type="compositionally biased region" description="Acidic residues" evidence="1">
    <location>
        <begin position="174"/>
        <end position="200"/>
    </location>
</feature>
<dbReference type="EMBL" id="HG692247">
    <property type="protein sequence ID" value="CDI82224.1"/>
    <property type="molecule type" value="Genomic_DNA"/>
</dbReference>
<reference evidence="2" key="1">
    <citation type="submission" date="2013-10" db="EMBL/GenBank/DDBJ databases">
        <title>Genomic analysis of the causative agents of coccidiosis in chickens.</title>
        <authorList>
            <person name="Reid A.J."/>
            <person name="Blake D."/>
            <person name="Billington K."/>
            <person name="Browne H."/>
            <person name="Dunn M."/>
            <person name="Hung S."/>
            <person name="Kawahara F."/>
            <person name="Miranda-Saavedra D."/>
            <person name="Mourier T."/>
            <person name="Nagra H."/>
            <person name="Otto T.D."/>
            <person name="Rawlings N."/>
            <person name="Sanchez A."/>
            <person name="Sanders M."/>
            <person name="Subramaniam C."/>
            <person name="Tay Y."/>
            <person name="Dear P."/>
            <person name="Doerig C."/>
            <person name="Gruber A."/>
            <person name="Parkinson J."/>
            <person name="Shirley M."/>
            <person name="Wan K.L."/>
            <person name="Berriman M."/>
            <person name="Tomley F."/>
            <person name="Pain A."/>
        </authorList>
    </citation>
    <scope>NUCLEOTIDE SEQUENCE [LARGE SCALE GENOMIC DNA]</scope>
    <source>
        <strain evidence="2">Houghton</strain>
    </source>
</reference>
<feature type="compositionally biased region" description="Polar residues" evidence="1">
    <location>
        <begin position="29"/>
        <end position="42"/>
    </location>
</feature>
<dbReference type="OrthoDB" id="348731at2759"/>
<proteinExistence type="predicted"/>
<feature type="region of interest" description="Disordered" evidence="1">
    <location>
        <begin position="1"/>
        <end position="57"/>
    </location>
</feature>
<gene>
    <name evidence="2" type="ORF">EPH_0010440</name>
</gene>
<dbReference type="Proteomes" id="UP000018201">
    <property type="component" value="Unassembled WGS sequence"/>
</dbReference>
<reference evidence="2" key="2">
    <citation type="submission" date="2013-10" db="EMBL/GenBank/DDBJ databases">
        <authorList>
            <person name="Aslett M."/>
        </authorList>
    </citation>
    <scope>NUCLEOTIDE SEQUENCE [LARGE SCALE GENOMIC DNA]</scope>
    <source>
        <strain evidence="2">Houghton</strain>
    </source>
</reference>
<evidence type="ECO:0000313" key="2">
    <source>
        <dbReference type="EMBL" id="CDI82224.1"/>
    </source>
</evidence>
<accession>U6GUI2</accession>
<evidence type="ECO:0000313" key="3">
    <source>
        <dbReference type="Proteomes" id="UP000018201"/>
    </source>
</evidence>